<dbReference type="SUPFAM" id="SSF53383">
    <property type="entry name" value="PLP-dependent transferases"/>
    <property type="match status" value="1"/>
</dbReference>
<dbReference type="InterPro" id="IPR015421">
    <property type="entry name" value="PyrdxlP-dep_Trfase_major"/>
</dbReference>
<keyword evidence="8" id="KW-1185">Reference proteome</keyword>
<dbReference type="RefSeq" id="WP_272094666.1">
    <property type="nucleotide sequence ID" value="NZ_JAQNDK010000001.1"/>
</dbReference>
<evidence type="ECO:0000256" key="4">
    <source>
        <dbReference type="ARBA" id="ARBA00023125"/>
    </source>
</evidence>
<dbReference type="InterPro" id="IPR036388">
    <property type="entry name" value="WH-like_DNA-bd_sf"/>
</dbReference>
<dbReference type="CDD" id="cd07377">
    <property type="entry name" value="WHTH_GntR"/>
    <property type="match status" value="1"/>
</dbReference>
<dbReference type="Gene3D" id="3.90.1150.10">
    <property type="entry name" value="Aspartate Aminotransferase, domain 1"/>
    <property type="match status" value="1"/>
</dbReference>
<dbReference type="Gene3D" id="1.10.10.10">
    <property type="entry name" value="Winged helix-like DNA-binding domain superfamily/Winged helix DNA-binding domain"/>
    <property type="match status" value="1"/>
</dbReference>
<dbReference type="InterPro" id="IPR036390">
    <property type="entry name" value="WH_DNA-bd_sf"/>
</dbReference>
<evidence type="ECO:0000313" key="7">
    <source>
        <dbReference type="EMBL" id="MDC0677913.1"/>
    </source>
</evidence>
<feature type="domain" description="HTH gntR-type" evidence="6">
    <location>
        <begin position="15"/>
        <end position="83"/>
    </location>
</feature>
<evidence type="ECO:0000256" key="2">
    <source>
        <dbReference type="ARBA" id="ARBA00022898"/>
    </source>
</evidence>
<keyword evidence="4" id="KW-0238">DNA-binding</keyword>
<dbReference type="EMBL" id="JAQNDK010000001">
    <property type="protein sequence ID" value="MDC0677913.1"/>
    <property type="molecule type" value="Genomic_DNA"/>
</dbReference>
<keyword evidence="7" id="KW-0808">Transferase</keyword>
<organism evidence="7 8">
    <name type="scientific">Sorangium atrum</name>
    <dbReference type="NCBI Taxonomy" id="2995308"/>
    <lineage>
        <taxon>Bacteria</taxon>
        <taxon>Pseudomonadati</taxon>
        <taxon>Myxococcota</taxon>
        <taxon>Polyangia</taxon>
        <taxon>Polyangiales</taxon>
        <taxon>Polyangiaceae</taxon>
        <taxon>Sorangium</taxon>
    </lineage>
</organism>
<dbReference type="SMART" id="SM00345">
    <property type="entry name" value="HTH_GNTR"/>
    <property type="match status" value="1"/>
</dbReference>
<evidence type="ECO:0000256" key="5">
    <source>
        <dbReference type="ARBA" id="ARBA00023163"/>
    </source>
</evidence>
<accession>A0ABT5BW34</accession>
<name>A0ABT5BW34_9BACT</name>
<protein>
    <submittedName>
        <fullName evidence="7">PLP-dependent aminotransferase family protein</fullName>
    </submittedName>
</protein>
<gene>
    <name evidence="7" type="ORF">POL72_09240</name>
</gene>
<proteinExistence type="inferred from homology"/>
<comment type="similarity">
    <text evidence="1">In the C-terminal section; belongs to the class-I pyridoxal-phosphate-dependent aminotransferase family.</text>
</comment>
<dbReference type="Gene3D" id="3.40.640.10">
    <property type="entry name" value="Type I PLP-dependent aspartate aminotransferase-like (Major domain)"/>
    <property type="match status" value="1"/>
</dbReference>
<dbReference type="GO" id="GO:0008483">
    <property type="term" value="F:transaminase activity"/>
    <property type="evidence" value="ECO:0007669"/>
    <property type="project" value="UniProtKB-KW"/>
</dbReference>
<reference evidence="7 8" key="1">
    <citation type="submission" date="2023-01" db="EMBL/GenBank/DDBJ databases">
        <title>Minimal conservation of predation-associated metabolite biosynthetic gene clusters underscores biosynthetic potential of Myxococcota including descriptions for ten novel species: Archangium lansinium sp. nov., Myxococcus landrumus sp. nov., Nannocystis bai.</title>
        <authorList>
            <person name="Ahearne A."/>
            <person name="Stevens C."/>
            <person name="Dowd S."/>
        </authorList>
    </citation>
    <scope>NUCLEOTIDE SEQUENCE [LARGE SCALE GENOMIC DNA]</scope>
    <source>
        <strain evidence="7 8">WIWO2</strain>
    </source>
</reference>
<comment type="caution">
    <text evidence="7">The sequence shown here is derived from an EMBL/GenBank/DDBJ whole genome shotgun (WGS) entry which is preliminary data.</text>
</comment>
<keyword evidence="7" id="KW-0032">Aminotransferase</keyword>
<dbReference type="PANTHER" id="PTHR46577">
    <property type="entry name" value="HTH-TYPE TRANSCRIPTIONAL REGULATORY PROTEIN GABR"/>
    <property type="match status" value="1"/>
</dbReference>
<evidence type="ECO:0000256" key="1">
    <source>
        <dbReference type="ARBA" id="ARBA00005384"/>
    </source>
</evidence>
<evidence type="ECO:0000256" key="3">
    <source>
        <dbReference type="ARBA" id="ARBA00023015"/>
    </source>
</evidence>
<dbReference type="InterPro" id="IPR015422">
    <property type="entry name" value="PyrdxlP-dep_Trfase_small"/>
</dbReference>
<sequence>MQVQAPIEAEADDEAHLYDRVAAHIADLIARGTLRPGDRIPSVRRLSRQQGVSVATVLQAYMQLENRGLIEARPQSGHYVRARRGTALPEPRAARACTTATRVSVKSLVSKVYRACRDPHIVPFGAACPSPELLPTDKLNRILSAIARSAGGAGVSYDPPPGLPALRRQIARRSVEWGVVLSPDDIVTTVGAMEALHLCLRAVARRGDTVALESPAYYGLLQLIESLGIKALEVPSHPRTGMDLDVLEEMLARHRIKACLAIPNFNNPLGSAMPDEAKERLVAMLARREVPLIEDDIYGDLHFGDVRPRPAKAFDKKGLVMLCSSFTKTVAPGYRVGWTAPGRFLDEVEQLKFAQSVATATLPQMAIAEFLEIGGYDHHLRTLRRRLAAQVARMSEAIAEHFPPGTRISRPAGGFVLWVELPPGTSALDVNERALEHGISVAPGPIFSAKHRFSNYIRVNCGYPFTELSEHAVRTLGRICAEAAEG</sequence>
<keyword evidence="5" id="KW-0804">Transcription</keyword>
<dbReference type="PANTHER" id="PTHR46577:SF2">
    <property type="entry name" value="TRANSCRIPTIONAL REGULATORY PROTEIN"/>
    <property type="match status" value="1"/>
</dbReference>
<evidence type="ECO:0000259" key="6">
    <source>
        <dbReference type="PROSITE" id="PS50949"/>
    </source>
</evidence>
<dbReference type="Pfam" id="PF00392">
    <property type="entry name" value="GntR"/>
    <property type="match status" value="1"/>
</dbReference>
<dbReference type="InterPro" id="IPR000524">
    <property type="entry name" value="Tscrpt_reg_HTH_GntR"/>
</dbReference>
<dbReference type="Proteomes" id="UP001217485">
    <property type="component" value="Unassembled WGS sequence"/>
</dbReference>
<dbReference type="InterPro" id="IPR015424">
    <property type="entry name" value="PyrdxlP-dep_Trfase"/>
</dbReference>
<dbReference type="PROSITE" id="PS50949">
    <property type="entry name" value="HTH_GNTR"/>
    <property type="match status" value="1"/>
</dbReference>
<dbReference type="InterPro" id="IPR004839">
    <property type="entry name" value="Aminotransferase_I/II_large"/>
</dbReference>
<dbReference type="CDD" id="cd00609">
    <property type="entry name" value="AAT_like"/>
    <property type="match status" value="1"/>
</dbReference>
<evidence type="ECO:0000313" key="8">
    <source>
        <dbReference type="Proteomes" id="UP001217485"/>
    </source>
</evidence>
<keyword evidence="3" id="KW-0805">Transcription regulation</keyword>
<dbReference type="SUPFAM" id="SSF46785">
    <property type="entry name" value="Winged helix' DNA-binding domain"/>
    <property type="match status" value="1"/>
</dbReference>
<dbReference type="InterPro" id="IPR051446">
    <property type="entry name" value="HTH_trans_reg/aminotransferase"/>
</dbReference>
<dbReference type="Pfam" id="PF00155">
    <property type="entry name" value="Aminotran_1_2"/>
    <property type="match status" value="1"/>
</dbReference>
<keyword evidence="2" id="KW-0663">Pyridoxal phosphate</keyword>